<dbReference type="SUPFAM" id="SSF49785">
    <property type="entry name" value="Galactose-binding domain-like"/>
    <property type="match status" value="1"/>
</dbReference>
<dbReference type="InterPro" id="IPR013320">
    <property type="entry name" value="ConA-like_dom_sf"/>
</dbReference>
<dbReference type="Gene3D" id="2.60.120.200">
    <property type="match status" value="1"/>
</dbReference>
<evidence type="ECO:0000313" key="2">
    <source>
        <dbReference type="Proteomes" id="UP000037977"/>
    </source>
</evidence>
<dbReference type="SUPFAM" id="SSF49899">
    <property type="entry name" value="Concanavalin A-like lectins/glucanases"/>
    <property type="match status" value="1"/>
</dbReference>
<accession>A0A0N0UX75</accession>
<organism evidence="1 2">
    <name type="scientific">Lysinibacillus macroides</name>
    <dbReference type="NCBI Taxonomy" id="33935"/>
    <lineage>
        <taxon>Bacteria</taxon>
        <taxon>Bacillati</taxon>
        <taxon>Bacillota</taxon>
        <taxon>Bacilli</taxon>
        <taxon>Bacillales</taxon>
        <taxon>Bacillaceae</taxon>
        <taxon>Lysinibacillus</taxon>
    </lineage>
</organism>
<dbReference type="EMBL" id="LGCI01000005">
    <property type="protein sequence ID" value="KOY83015.1"/>
    <property type="molecule type" value="Genomic_DNA"/>
</dbReference>
<dbReference type="Pfam" id="PF13385">
    <property type="entry name" value="Laminin_G_3"/>
    <property type="match status" value="1"/>
</dbReference>
<proteinExistence type="predicted"/>
<evidence type="ECO:0008006" key="3">
    <source>
        <dbReference type="Google" id="ProtNLM"/>
    </source>
</evidence>
<name>A0A0N0UX75_9BACI</name>
<dbReference type="STRING" id="33935.ADM90_06815"/>
<sequence length="648" mass="74448">MAIVGGNLERKEIGLPIGISGTHNNTEIDSTTGYLRLAQIDTDGQGNPVYAEEGTWISDVINLEDKFHDFEKVFSNSGNNGSSSFAILTRVSDNNLDWSDWTPIALDGTIQSDTKQYIQVRIDLFAGFVTDIFLVANSDFESNEFVEDSNGLRLKRNYQYDMMLDSTWVDVGSLHRKKVTHKDWLRIDKLNVYKEKTYTNNLIPIMTSYTSPSGKVEYGNSTYLIWGNYKYEPYHLFGSGEFSSANNTPIWVSYEFTEPKKIRKYRIRTHSWSYERSPKSWKFEAWDGLNWIVLDTKTNQPTWTNINFREYVIKNDNYYKKYRIYLESNFGGSQIHLNKLEMMEEIEDKSLILHDGEYKKGKEVLSPKSSNLIEQLKFNDTDVVKGVKETIFNSPISPTRIYDSQEGYVVSFNGVNQYLRSTVNNLFPIGDKVIKYKVKTSSMKPQIVISTSESSKRGWFIGLSEIGTLHYAVNITGATNWNISAQNGKAMVCDNEWHEIMLEYKDGQYIRWYVDGELDYHLTHSYKESTTATNNLVIGCRASDSGVSTNNPYYFEGQFANLEIYKGELKEMVLWSTVSTTLPASQQFLDKGMDNLSPLLDRRIETLEPMSMTEKNEVLGVGEVGKVFSKTIDLKKYFDIRSMKVEVR</sequence>
<evidence type="ECO:0000313" key="1">
    <source>
        <dbReference type="EMBL" id="KOY83015.1"/>
    </source>
</evidence>
<dbReference type="Proteomes" id="UP000037977">
    <property type="component" value="Unassembled WGS sequence"/>
</dbReference>
<dbReference type="RefSeq" id="WP_053994259.1">
    <property type="nucleotide sequence ID" value="NZ_CP065643.1"/>
</dbReference>
<gene>
    <name evidence="1" type="ORF">ADM90_06815</name>
</gene>
<protein>
    <recommendedName>
        <fullName evidence="3">F5/8 type C domain-containing protein</fullName>
    </recommendedName>
</protein>
<reference evidence="1 2" key="1">
    <citation type="submission" date="2015-07" db="EMBL/GenBank/DDBJ databases">
        <title>Genome sequencing project for genomic taxonomy and phylogenomics of Bacillus-like bacteria.</title>
        <authorList>
            <person name="Liu B."/>
            <person name="Wang J."/>
            <person name="Zhu Y."/>
            <person name="Liu G."/>
            <person name="Chen Q."/>
            <person name="Chen Z."/>
            <person name="Che J."/>
            <person name="Ge C."/>
            <person name="Shi H."/>
            <person name="Pan Z."/>
            <person name="Liu X."/>
        </authorList>
    </citation>
    <scope>NUCLEOTIDE SEQUENCE [LARGE SCALE GENOMIC DNA]</scope>
    <source>
        <strain evidence="1 2">DSM 54</strain>
    </source>
</reference>
<dbReference type="InterPro" id="IPR008979">
    <property type="entry name" value="Galactose-bd-like_sf"/>
</dbReference>
<dbReference type="PATRIC" id="fig|33935.3.peg.804"/>
<dbReference type="AlphaFoldDB" id="A0A0N0UX75"/>
<keyword evidence="2" id="KW-1185">Reference proteome</keyword>
<comment type="caution">
    <text evidence="1">The sequence shown here is derived from an EMBL/GenBank/DDBJ whole genome shotgun (WGS) entry which is preliminary data.</text>
</comment>
<dbReference type="Gene3D" id="2.60.120.260">
    <property type="entry name" value="Galactose-binding domain-like"/>
    <property type="match status" value="1"/>
</dbReference>